<feature type="transmembrane region" description="Helical" evidence="6">
    <location>
        <begin position="237"/>
        <end position="256"/>
    </location>
</feature>
<evidence type="ECO:0000256" key="5">
    <source>
        <dbReference type="ARBA" id="ARBA00023136"/>
    </source>
</evidence>
<keyword evidence="5 6" id="KW-0472">Membrane</keyword>
<proteinExistence type="predicted"/>
<feature type="transmembrane region" description="Helical" evidence="6">
    <location>
        <begin position="150"/>
        <end position="170"/>
    </location>
</feature>
<evidence type="ECO:0000313" key="7">
    <source>
        <dbReference type="EMBL" id="MDF8263982.1"/>
    </source>
</evidence>
<dbReference type="SUPFAM" id="SSF53335">
    <property type="entry name" value="S-adenosyl-L-methionine-dependent methyltransferases"/>
    <property type="match status" value="1"/>
</dbReference>
<dbReference type="RefSeq" id="WP_277191599.1">
    <property type="nucleotide sequence ID" value="NZ_JAROAV010000024.1"/>
</dbReference>
<organism evidence="7 8">
    <name type="scientific">Luteipulveratus flavus</name>
    <dbReference type="NCBI Taxonomy" id="3031728"/>
    <lineage>
        <taxon>Bacteria</taxon>
        <taxon>Bacillati</taxon>
        <taxon>Actinomycetota</taxon>
        <taxon>Actinomycetes</taxon>
        <taxon>Micrococcales</taxon>
        <taxon>Dermacoccaceae</taxon>
        <taxon>Luteipulveratus</taxon>
    </lineage>
</organism>
<dbReference type="Pfam" id="PF05875">
    <property type="entry name" value="Ceramidase"/>
    <property type="match status" value="1"/>
</dbReference>
<evidence type="ECO:0000256" key="6">
    <source>
        <dbReference type="SAM" id="Phobius"/>
    </source>
</evidence>
<comment type="caution">
    <text evidence="7">The sequence shown here is derived from an EMBL/GenBank/DDBJ whole genome shotgun (WGS) entry which is preliminary data.</text>
</comment>
<evidence type="ECO:0000256" key="3">
    <source>
        <dbReference type="ARBA" id="ARBA00022801"/>
    </source>
</evidence>
<dbReference type="EMBL" id="JAROAV010000024">
    <property type="protein sequence ID" value="MDF8263982.1"/>
    <property type="molecule type" value="Genomic_DNA"/>
</dbReference>
<feature type="transmembrane region" description="Helical" evidence="6">
    <location>
        <begin position="12"/>
        <end position="33"/>
    </location>
</feature>
<evidence type="ECO:0000313" key="8">
    <source>
        <dbReference type="Proteomes" id="UP001528912"/>
    </source>
</evidence>
<evidence type="ECO:0000256" key="2">
    <source>
        <dbReference type="ARBA" id="ARBA00022692"/>
    </source>
</evidence>
<reference evidence="7 8" key="1">
    <citation type="submission" date="2023-03" db="EMBL/GenBank/DDBJ databases">
        <title>YIM 133296 draft genome.</title>
        <authorList>
            <person name="Xiong L."/>
        </authorList>
    </citation>
    <scope>NUCLEOTIDE SEQUENCE [LARGE SCALE GENOMIC DNA]</scope>
    <source>
        <strain evidence="7 8">YIM 133296</strain>
    </source>
</reference>
<keyword evidence="4 6" id="KW-1133">Transmembrane helix</keyword>
<dbReference type="InterPro" id="IPR029063">
    <property type="entry name" value="SAM-dependent_MTases_sf"/>
</dbReference>
<feature type="transmembrane region" description="Helical" evidence="6">
    <location>
        <begin position="117"/>
        <end position="138"/>
    </location>
</feature>
<dbReference type="Proteomes" id="UP001528912">
    <property type="component" value="Unassembled WGS sequence"/>
</dbReference>
<evidence type="ECO:0000256" key="1">
    <source>
        <dbReference type="ARBA" id="ARBA00004141"/>
    </source>
</evidence>
<dbReference type="Gene3D" id="3.40.50.150">
    <property type="entry name" value="Vaccinia Virus protein VP39"/>
    <property type="match status" value="1"/>
</dbReference>
<evidence type="ECO:0000256" key="4">
    <source>
        <dbReference type="ARBA" id="ARBA00022989"/>
    </source>
</evidence>
<feature type="transmembrane region" description="Helical" evidence="6">
    <location>
        <begin position="63"/>
        <end position="80"/>
    </location>
</feature>
<gene>
    <name evidence="7" type="ORF">P4R38_06985</name>
</gene>
<feature type="transmembrane region" description="Helical" evidence="6">
    <location>
        <begin position="92"/>
        <end position="111"/>
    </location>
</feature>
<feature type="transmembrane region" description="Helical" evidence="6">
    <location>
        <begin position="207"/>
        <end position="225"/>
    </location>
</feature>
<keyword evidence="8" id="KW-1185">Reference proteome</keyword>
<protein>
    <submittedName>
        <fullName evidence="7">Ceramidase domain-containing protein</fullName>
    </submittedName>
</protein>
<dbReference type="Pfam" id="PF13489">
    <property type="entry name" value="Methyltransf_23"/>
    <property type="match status" value="1"/>
</dbReference>
<name>A0ABT6C6M3_9MICO</name>
<sequence length="473" mass="50171">MDRAAPRPQGPFRPTAVAAAVAVASLTLLVGAVQQHWLGPDVGDGSRFCEAARSGLVRQPANAASNLGFVLAGLLIARHVERHWSSLARPVLMSGYACLVVLLGPGSMAMHATQASLGGLLDLTSMYLVAGFASAYALTRLARAGTGAFVALFVAAVAVAEAVGQVHLSVPVLGHPGNVIFALLLLLALGVELALRRRTPEPPDLYRGLLAIGALAVAFVIWNMGMTGTRWCRPHSWLQGHAVWHLLCAVAAYQLYRYYASERPTTAPARDPKAATIAAYEADAEAYRDATARVSAPVRDRIETFAAAVGVGGHVLEIGSGPGHDALLLESAGVRVDRTDITPAFVRMLRDAGHEARTLDPLTGELGGPYDGVWASAVLLHVARADVGTVLRRLRTATREGGLLHASVKEGEGEGWSAGGNVAAPRHFTYWSEHEWRTALTEAGWQVDALEVMPSVRGRGRWLASTATNPRSR</sequence>
<feature type="transmembrane region" description="Helical" evidence="6">
    <location>
        <begin position="176"/>
        <end position="195"/>
    </location>
</feature>
<keyword evidence="2 6" id="KW-0812">Transmembrane</keyword>
<comment type="subcellular location">
    <subcellularLocation>
        <location evidence="1">Membrane</location>
        <topology evidence="1">Multi-pass membrane protein</topology>
    </subcellularLocation>
</comment>
<dbReference type="InterPro" id="IPR008901">
    <property type="entry name" value="ACER"/>
</dbReference>
<accession>A0ABT6C6M3</accession>
<dbReference type="CDD" id="cd02440">
    <property type="entry name" value="AdoMet_MTases"/>
    <property type="match status" value="1"/>
</dbReference>
<keyword evidence="3" id="KW-0378">Hydrolase</keyword>
<dbReference type="PANTHER" id="PTHR43861:SF1">
    <property type="entry name" value="TRANS-ACONITATE 2-METHYLTRANSFERASE"/>
    <property type="match status" value="1"/>
</dbReference>
<dbReference type="PANTHER" id="PTHR43861">
    <property type="entry name" value="TRANS-ACONITATE 2-METHYLTRANSFERASE-RELATED"/>
    <property type="match status" value="1"/>
</dbReference>